<sequence>MSNGNKNSYDSEYLQQRISQLQTLKTNLTDIVKKTEDLKASIESNYKGAASTGLTESFTPLEGHLKLVIDFCDVTMNFINLTDAESQAIDGASGNSVSTLAK</sequence>
<evidence type="ECO:0008006" key="3">
    <source>
        <dbReference type="Google" id="ProtNLM"/>
    </source>
</evidence>
<accession>A0A371AXF1</accession>
<organism evidence="1 2">
    <name type="scientific">Anaerosacchariphilus polymeriproducens</name>
    <dbReference type="NCBI Taxonomy" id="1812858"/>
    <lineage>
        <taxon>Bacteria</taxon>
        <taxon>Bacillati</taxon>
        <taxon>Bacillota</taxon>
        <taxon>Clostridia</taxon>
        <taxon>Lachnospirales</taxon>
        <taxon>Lachnospiraceae</taxon>
        <taxon>Anaerosacchariphilus</taxon>
    </lineage>
</organism>
<reference evidence="1 2" key="1">
    <citation type="submission" date="2018-07" db="EMBL/GenBank/DDBJ databases">
        <title>Anaerosacharophilus polymeroproducens gen. nov. sp. nov., an anaerobic bacterium isolated from salt field.</title>
        <authorList>
            <person name="Kim W."/>
            <person name="Yang S.-H."/>
            <person name="Oh J."/>
            <person name="Lee J.-H."/>
            <person name="Kwon K.K."/>
        </authorList>
    </citation>
    <scope>NUCLEOTIDE SEQUENCE [LARGE SCALE GENOMIC DNA]</scope>
    <source>
        <strain evidence="1 2">MCWD5</strain>
    </source>
</reference>
<dbReference type="EMBL" id="QRCT01000014">
    <property type="protein sequence ID" value="RDU24239.1"/>
    <property type="molecule type" value="Genomic_DNA"/>
</dbReference>
<comment type="caution">
    <text evidence="1">The sequence shown here is derived from an EMBL/GenBank/DDBJ whole genome shotgun (WGS) entry which is preliminary data.</text>
</comment>
<dbReference type="Proteomes" id="UP000255036">
    <property type="component" value="Unassembled WGS sequence"/>
</dbReference>
<keyword evidence="2" id="KW-1185">Reference proteome</keyword>
<dbReference type="RefSeq" id="WP_115481263.1">
    <property type="nucleotide sequence ID" value="NZ_QRCT01000014.1"/>
</dbReference>
<proteinExistence type="predicted"/>
<gene>
    <name evidence="1" type="ORF">DWV06_05950</name>
</gene>
<protein>
    <recommendedName>
        <fullName evidence="3">WXG100 family type VII secretion target</fullName>
    </recommendedName>
</protein>
<dbReference type="AlphaFoldDB" id="A0A371AXF1"/>
<name>A0A371AXF1_9FIRM</name>
<evidence type="ECO:0000313" key="2">
    <source>
        <dbReference type="Proteomes" id="UP000255036"/>
    </source>
</evidence>
<evidence type="ECO:0000313" key="1">
    <source>
        <dbReference type="EMBL" id="RDU24239.1"/>
    </source>
</evidence>